<protein>
    <submittedName>
        <fullName evidence="2">Uncharacterized protein</fullName>
    </submittedName>
</protein>
<keyword evidence="3" id="KW-1185">Reference proteome</keyword>
<dbReference type="EMBL" id="BPLR01009523">
    <property type="protein sequence ID" value="GIY32552.1"/>
    <property type="molecule type" value="Genomic_DNA"/>
</dbReference>
<organism evidence="2 3">
    <name type="scientific">Caerostris extrusa</name>
    <name type="common">Bark spider</name>
    <name type="synonym">Caerostris bankana</name>
    <dbReference type="NCBI Taxonomy" id="172846"/>
    <lineage>
        <taxon>Eukaryota</taxon>
        <taxon>Metazoa</taxon>
        <taxon>Ecdysozoa</taxon>
        <taxon>Arthropoda</taxon>
        <taxon>Chelicerata</taxon>
        <taxon>Arachnida</taxon>
        <taxon>Araneae</taxon>
        <taxon>Araneomorphae</taxon>
        <taxon>Entelegynae</taxon>
        <taxon>Araneoidea</taxon>
        <taxon>Araneidae</taxon>
        <taxon>Caerostris</taxon>
    </lineage>
</organism>
<reference evidence="2 3" key="1">
    <citation type="submission" date="2021-06" db="EMBL/GenBank/DDBJ databases">
        <title>Caerostris extrusa draft genome.</title>
        <authorList>
            <person name="Kono N."/>
            <person name="Arakawa K."/>
        </authorList>
    </citation>
    <scope>NUCLEOTIDE SEQUENCE [LARGE SCALE GENOMIC DNA]</scope>
</reference>
<proteinExistence type="predicted"/>
<accession>A0AAV4SJY0</accession>
<evidence type="ECO:0000313" key="2">
    <source>
        <dbReference type="EMBL" id="GIY32552.1"/>
    </source>
</evidence>
<evidence type="ECO:0000256" key="1">
    <source>
        <dbReference type="SAM" id="MobiDB-lite"/>
    </source>
</evidence>
<feature type="region of interest" description="Disordered" evidence="1">
    <location>
        <begin position="64"/>
        <end position="84"/>
    </location>
</feature>
<name>A0AAV4SJY0_CAEEX</name>
<gene>
    <name evidence="2" type="ORF">CEXT_409281</name>
</gene>
<dbReference type="AlphaFoldDB" id="A0AAV4SJY0"/>
<feature type="compositionally biased region" description="Basic residues" evidence="1">
    <location>
        <begin position="66"/>
        <end position="79"/>
    </location>
</feature>
<evidence type="ECO:0000313" key="3">
    <source>
        <dbReference type="Proteomes" id="UP001054945"/>
    </source>
</evidence>
<sequence>MKRVCLLYENEFHYIFSFAIKHPTTTNIPGRQRVHTTPAYEPKPRLDIQVFHPSYVKQNVEFSRYSPKKKKKKEKKERRLRNEKEKVFTLRESGTETFPIEIKAEGHISFRFDIMQTF</sequence>
<dbReference type="Proteomes" id="UP001054945">
    <property type="component" value="Unassembled WGS sequence"/>
</dbReference>
<comment type="caution">
    <text evidence="2">The sequence shown here is derived from an EMBL/GenBank/DDBJ whole genome shotgun (WGS) entry which is preliminary data.</text>
</comment>